<dbReference type="CDD" id="cd00143">
    <property type="entry name" value="PP2Cc"/>
    <property type="match status" value="1"/>
</dbReference>
<dbReference type="Pfam" id="PF00481">
    <property type="entry name" value="PP2C"/>
    <property type="match status" value="2"/>
</dbReference>
<evidence type="ECO:0000256" key="2">
    <source>
        <dbReference type="ARBA" id="ARBA00022723"/>
    </source>
</evidence>
<proteinExistence type="inferred from homology"/>
<dbReference type="InterPro" id="IPR001932">
    <property type="entry name" value="PPM-type_phosphatase-like_dom"/>
</dbReference>
<dbReference type="VEuPathDB" id="CryptoDB:CMU_027780"/>
<evidence type="ECO:0000256" key="6">
    <source>
        <dbReference type="SAM" id="MobiDB-lite"/>
    </source>
</evidence>
<feature type="domain" description="PPM-type phosphatase" evidence="7">
    <location>
        <begin position="265"/>
        <end position="560"/>
    </location>
</feature>
<protein>
    <submittedName>
        <fullName evidence="8">Protein phosphatase 2C, putative</fullName>
        <ecNumber evidence="8">3.1.3.16</ecNumber>
    </submittedName>
</protein>
<evidence type="ECO:0000313" key="8">
    <source>
        <dbReference type="EMBL" id="EEA05768.1"/>
    </source>
</evidence>
<dbReference type="AlphaFoldDB" id="B6ABL6"/>
<feature type="region of interest" description="Disordered" evidence="6">
    <location>
        <begin position="54"/>
        <end position="74"/>
    </location>
</feature>
<dbReference type="Proteomes" id="UP000001460">
    <property type="component" value="Unassembled WGS sequence"/>
</dbReference>
<dbReference type="PROSITE" id="PS01032">
    <property type="entry name" value="PPM_1"/>
    <property type="match status" value="1"/>
</dbReference>
<dbReference type="InterPro" id="IPR000222">
    <property type="entry name" value="PP2C_BS"/>
</dbReference>
<dbReference type="SUPFAM" id="SSF81606">
    <property type="entry name" value="PP2C-like"/>
    <property type="match status" value="1"/>
</dbReference>
<keyword evidence="4 5" id="KW-0904">Protein phosphatase</keyword>
<dbReference type="Gene3D" id="3.60.40.10">
    <property type="entry name" value="PPM-type phosphatase domain"/>
    <property type="match status" value="1"/>
</dbReference>
<evidence type="ECO:0000256" key="5">
    <source>
        <dbReference type="RuleBase" id="RU003465"/>
    </source>
</evidence>
<dbReference type="SMART" id="SM00332">
    <property type="entry name" value="PP2Cc"/>
    <property type="match status" value="1"/>
</dbReference>
<dbReference type="PANTHER" id="PTHR13832:SF589">
    <property type="entry name" value="[PYRUVATE DEHYDROGENASE [ACETYL-TRANSFERRING]]-PHOSPHATASE 2, MITOCHONDRIAL"/>
    <property type="match status" value="1"/>
</dbReference>
<accession>B6ABL6</accession>
<dbReference type="PANTHER" id="PTHR13832">
    <property type="entry name" value="PROTEIN PHOSPHATASE 2C"/>
    <property type="match status" value="1"/>
</dbReference>
<evidence type="ECO:0000256" key="3">
    <source>
        <dbReference type="ARBA" id="ARBA00022801"/>
    </source>
</evidence>
<evidence type="ECO:0000259" key="7">
    <source>
        <dbReference type="PROSITE" id="PS51746"/>
    </source>
</evidence>
<dbReference type="GO" id="GO:0004722">
    <property type="term" value="F:protein serine/threonine phosphatase activity"/>
    <property type="evidence" value="ECO:0007669"/>
    <property type="project" value="UniProtKB-EC"/>
</dbReference>
<evidence type="ECO:0000313" key="9">
    <source>
        <dbReference type="Proteomes" id="UP000001460"/>
    </source>
</evidence>
<keyword evidence="9" id="KW-1185">Reference proteome</keyword>
<dbReference type="OrthoDB" id="343114at2759"/>
<dbReference type="eggNOG" id="KOG0698">
    <property type="taxonomic scope" value="Eukaryota"/>
</dbReference>
<name>B6ABL6_CRYMR</name>
<evidence type="ECO:0000256" key="1">
    <source>
        <dbReference type="ARBA" id="ARBA00004170"/>
    </source>
</evidence>
<organism evidence="8 9">
    <name type="scientific">Cryptosporidium muris (strain RN66)</name>
    <dbReference type="NCBI Taxonomy" id="441375"/>
    <lineage>
        <taxon>Eukaryota</taxon>
        <taxon>Sar</taxon>
        <taxon>Alveolata</taxon>
        <taxon>Apicomplexa</taxon>
        <taxon>Conoidasida</taxon>
        <taxon>Coccidia</taxon>
        <taxon>Eucoccidiorida</taxon>
        <taxon>Eimeriorina</taxon>
        <taxon>Cryptosporidiidae</taxon>
        <taxon>Cryptosporidium</taxon>
    </lineage>
</organism>
<comment type="similarity">
    <text evidence="5">Belongs to the PP2C family.</text>
</comment>
<dbReference type="GO" id="GO:0046872">
    <property type="term" value="F:metal ion binding"/>
    <property type="evidence" value="ECO:0007669"/>
    <property type="project" value="UniProtKB-KW"/>
</dbReference>
<gene>
    <name evidence="8" type="ORF">CMU_027780</name>
</gene>
<dbReference type="GeneID" id="6994979"/>
<dbReference type="EMBL" id="DS989727">
    <property type="protein sequence ID" value="EEA05768.1"/>
    <property type="molecule type" value="Genomic_DNA"/>
</dbReference>
<dbReference type="PROSITE" id="PS51746">
    <property type="entry name" value="PPM_2"/>
    <property type="match status" value="1"/>
</dbReference>
<comment type="subcellular location">
    <subcellularLocation>
        <location evidence="1">Membrane</location>
        <topology evidence="1">Peripheral membrane protein</topology>
    </subcellularLocation>
</comment>
<dbReference type="InterPro" id="IPR036457">
    <property type="entry name" value="PPM-type-like_dom_sf"/>
</dbReference>
<dbReference type="GO" id="GO:0016020">
    <property type="term" value="C:membrane"/>
    <property type="evidence" value="ECO:0007669"/>
    <property type="project" value="UniProtKB-SubCell"/>
</dbReference>
<sequence>MKFRILPSSSSSRDSTPNISDIQTLSSLQRYLIENIYKLEENLPLRASVTITKADGVEESDGNSEDPKESDYENETNFFNSLDSISKQINKSIINTERVRSKDLVSKQLEYSYKSSNYDKISYDENREDDKSTIEIYKCQQKLLNNSGLPKDSTKKEKDNLLNLSLTHLGGKILDNLGEVITEGAEQVKHFIKRPYTCIDSEKKLNKALSYNVVYNIVQEFYNREMNRTIKEMLSFTDNNNIHEPKKKWNDNHKYEAFLENPFTAISCWEDLGMRRDMRDGWFISNIKDGTFLGVFDGHGDSGSISSELEDILPEEFYNALINPSEREYFNKEKSNKLSSHFPKDPIIEALLKAFIIADHRILMSSKSLNCGSSACCCYIVRFENDKEHLDIPLENTLENIHFKKYIYKLYCSNVGNTRAVLCRSGTPINLSKAKLLENDFQTNSSKQKSIYNLPIVSSFGYGLYKPPKESNYIITNVPDVFSIELCTEDEFLIVASQSIWEVLDENQAVLLIKSILDSLISGYPNLKRKIISNTLAQCIVTEALLRGVTDNLTCIVGLFI</sequence>
<dbReference type="InterPro" id="IPR015655">
    <property type="entry name" value="PP2C"/>
</dbReference>
<keyword evidence="2" id="KW-0479">Metal-binding</keyword>
<keyword evidence="3 5" id="KW-0378">Hydrolase</keyword>
<evidence type="ECO:0000256" key="4">
    <source>
        <dbReference type="ARBA" id="ARBA00022912"/>
    </source>
</evidence>
<dbReference type="RefSeq" id="XP_002140117.1">
    <property type="nucleotide sequence ID" value="XM_002140081.1"/>
</dbReference>
<reference evidence="8" key="1">
    <citation type="submission" date="2008-06" db="EMBL/GenBank/DDBJ databases">
        <authorList>
            <person name="Lorenzi H."/>
            <person name="Inman J."/>
            <person name="Miller J."/>
            <person name="Schobel S."/>
            <person name="Amedeo P."/>
            <person name="Caler E.V."/>
            <person name="da Silva J."/>
        </authorList>
    </citation>
    <scope>NUCLEOTIDE SEQUENCE [LARGE SCALE GENOMIC DNA]</scope>
    <source>
        <strain evidence="8">RN66</strain>
    </source>
</reference>
<dbReference type="EC" id="3.1.3.16" evidence="8"/>
<dbReference type="STRING" id="441375.B6ABL6"/>